<sequence length="222" mass="24189">MLQRELLSVYFVAGTQDCLHLSTGTPEQKLLSTLETALQAGITCYQFREKGELALQDKQAQWQLARDCQALCRQYGVPFVLNNDVEMAVKLGADGVHIGQKDMAALEAIKLIQGKLFLGISNSTLYELQNSLKLPDIDYWAVGAIFNTASKPDAMQNVGIDLIRQAKQLDPNKPLVAIGGISVDNVANIWAAGADGVAVISAITRSDNVMQTVQNLYPPLRT</sequence>
<name>A0A380TNU4_9PAST</name>
<feature type="domain" description="Thiamine phosphate synthase/TenI" evidence="13">
    <location>
        <begin position="9"/>
        <end position="203"/>
    </location>
</feature>
<dbReference type="GO" id="GO:0004789">
    <property type="term" value="F:thiamine-phosphate diphosphorylase activity"/>
    <property type="evidence" value="ECO:0007669"/>
    <property type="project" value="UniProtKB-UniRule"/>
</dbReference>
<gene>
    <name evidence="10 14" type="primary">thiE</name>
    <name evidence="14" type="ORF">NCTC10801_00845</name>
</gene>
<dbReference type="Gene3D" id="3.20.20.70">
    <property type="entry name" value="Aldolase class I"/>
    <property type="match status" value="1"/>
</dbReference>
<dbReference type="InterPro" id="IPR036206">
    <property type="entry name" value="ThiamineP_synth_sf"/>
</dbReference>
<dbReference type="PANTHER" id="PTHR20857:SF15">
    <property type="entry name" value="THIAMINE-PHOSPHATE SYNTHASE"/>
    <property type="match status" value="1"/>
</dbReference>
<dbReference type="NCBIfam" id="TIGR00693">
    <property type="entry name" value="thiE"/>
    <property type="match status" value="1"/>
</dbReference>
<dbReference type="HAMAP" id="MF_00097">
    <property type="entry name" value="TMP_synthase"/>
    <property type="match status" value="1"/>
</dbReference>
<feature type="binding site" evidence="10">
    <location>
        <begin position="200"/>
        <end position="201"/>
    </location>
    <ligand>
        <name>2-[(2R,5Z)-2-carboxy-4-methylthiazol-5(2H)-ylidene]ethyl phosphate</name>
        <dbReference type="ChEBI" id="CHEBI:62899"/>
    </ligand>
</feature>
<evidence type="ECO:0000259" key="13">
    <source>
        <dbReference type="Pfam" id="PF02581"/>
    </source>
</evidence>
<evidence type="ECO:0000256" key="3">
    <source>
        <dbReference type="ARBA" id="ARBA00022679"/>
    </source>
</evidence>
<evidence type="ECO:0000313" key="15">
    <source>
        <dbReference type="Proteomes" id="UP000254649"/>
    </source>
</evidence>
<feature type="binding site" evidence="10">
    <location>
        <position position="82"/>
    </location>
    <ligand>
        <name>4-amino-2-methyl-5-(diphosphooxymethyl)pyrimidine</name>
        <dbReference type="ChEBI" id="CHEBI:57841"/>
    </ligand>
</feature>
<keyword evidence="15" id="KW-1185">Reference proteome</keyword>
<keyword evidence="3 10" id="KW-0808">Transferase</keyword>
<dbReference type="AlphaFoldDB" id="A0A380TNU4"/>
<feature type="binding site" evidence="10">
    <location>
        <position position="180"/>
    </location>
    <ligand>
        <name>2-[(2R,5Z)-2-carboxy-4-methylthiazol-5(2H)-ylidene]ethyl phosphate</name>
        <dbReference type="ChEBI" id="CHEBI:62899"/>
    </ligand>
</feature>
<evidence type="ECO:0000256" key="4">
    <source>
        <dbReference type="ARBA" id="ARBA00022723"/>
    </source>
</evidence>
<dbReference type="PANTHER" id="PTHR20857">
    <property type="entry name" value="THIAMINE-PHOSPHATE PYROPHOSPHORYLASE"/>
    <property type="match status" value="1"/>
</dbReference>
<evidence type="ECO:0000256" key="5">
    <source>
        <dbReference type="ARBA" id="ARBA00022842"/>
    </source>
</evidence>
<comment type="caution">
    <text evidence="10">Lacks conserved residue(s) required for the propagation of feature annotation.</text>
</comment>
<keyword evidence="6 10" id="KW-0784">Thiamine biosynthesis</keyword>
<evidence type="ECO:0000256" key="6">
    <source>
        <dbReference type="ARBA" id="ARBA00022977"/>
    </source>
</evidence>
<comment type="function">
    <text evidence="1 10">Condenses 4-methyl-5-(beta-hydroxyethyl)thiazole monophosphate (THZ-P) and 2-methyl-4-amino-5-hydroxymethyl pyrimidine pyrophosphate (HMP-PP) to form thiamine monophosphate (TMP).</text>
</comment>
<dbReference type="OrthoDB" id="9810880at2"/>
<evidence type="ECO:0000256" key="10">
    <source>
        <dbReference type="HAMAP-Rule" id="MF_00097"/>
    </source>
</evidence>
<feature type="binding site" evidence="10">
    <location>
        <begin position="148"/>
        <end position="150"/>
    </location>
    <ligand>
        <name>2-[(2R,5Z)-2-carboxy-4-methylthiazol-5(2H)-ylidene]ethyl phosphate</name>
        <dbReference type="ChEBI" id="CHEBI:62899"/>
    </ligand>
</feature>
<evidence type="ECO:0000256" key="11">
    <source>
        <dbReference type="RuleBase" id="RU003826"/>
    </source>
</evidence>
<evidence type="ECO:0000256" key="12">
    <source>
        <dbReference type="RuleBase" id="RU004253"/>
    </source>
</evidence>
<dbReference type="GO" id="GO:0009228">
    <property type="term" value="P:thiamine biosynthetic process"/>
    <property type="evidence" value="ECO:0007669"/>
    <property type="project" value="UniProtKB-KW"/>
</dbReference>
<feature type="binding site" evidence="10">
    <location>
        <position position="102"/>
    </location>
    <ligand>
        <name>Mg(2+)</name>
        <dbReference type="ChEBI" id="CHEBI:18420"/>
    </ligand>
</feature>
<organism evidence="14 15">
    <name type="scientific">[Actinobacillus] rossii</name>
    <dbReference type="NCBI Taxonomy" id="123820"/>
    <lineage>
        <taxon>Bacteria</taxon>
        <taxon>Pseudomonadati</taxon>
        <taxon>Pseudomonadota</taxon>
        <taxon>Gammaproteobacteria</taxon>
        <taxon>Pasteurellales</taxon>
        <taxon>Pasteurellaceae</taxon>
    </lineage>
</organism>
<comment type="catalytic activity">
    <reaction evidence="8 10 11">
        <text>2-(2-carboxy-4-methylthiazol-5-yl)ethyl phosphate + 4-amino-2-methyl-5-(diphosphooxymethyl)pyrimidine + 2 H(+) = thiamine phosphate + CO2 + diphosphate</text>
        <dbReference type="Rhea" id="RHEA:47848"/>
        <dbReference type="ChEBI" id="CHEBI:15378"/>
        <dbReference type="ChEBI" id="CHEBI:16526"/>
        <dbReference type="ChEBI" id="CHEBI:33019"/>
        <dbReference type="ChEBI" id="CHEBI:37575"/>
        <dbReference type="ChEBI" id="CHEBI:57841"/>
        <dbReference type="ChEBI" id="CHEBI:62890"/>
        <dbReference type="EC" id="2.5.1.3"/>
    </reaction>
</comment>
<dbReference type="GO" id="GO:0000287">
    <property type="term" value="F:magnesium ion binding"/>
    <property type="evidence" value="ECO:0007669"/>
    <property type="project" value="UniProtKB-UniRule"/>
</dbReference>
<dbReference type="GO" id="GO:0005737">
    <property type="term" value="C:cytoplasm"/>
    <property type="evidence" value="ECO:0007669"/>
    <property type="project" value="TreeGrafter"/>
</dbReference>
<feature type="binding site" evidence="10">
    <location>
        <position position="121"/>
    </location>
    <ligand>
        <name>4-amino-2-methyl-5-(diphosphooxymethyl)pyrimidine</name>
        <dbReference type="ChEBI" id="CHEBI:57841"/>
    </ligand>
</feature>
<keyword evidence="4 10" id="KW-0479">Metal-binding</keyword>
<comment type="cofactor">
    <cofactor evidence="10">
        <name>Mg(2+)</name>
        <dbReference type="ChEBI" id="CHEBI:18420"/>
    </cofactor>
    <text evidence="10">Binds 1 Mg(2+) ion per subunit.</text>
</comment>
<accession>A0A380TNU4</accession>
<dbReference type="CDD" id="cd00564">
    <property type="entry name" value="TMP_TenI"/>
    <property type="match status" value="1"/>
</dbReference>
<dbReference type="EMBL" id="UFRQ01000003">
    <property type="protein sequence ID" value="SUT89217.1"/>
    <property type="molecule type" value="Genomic_DNA"/>
</dbReference>
<comment type="catalytic activity">
    <reaction evidence="9 10 11">
        <text>2-[(2R,5Z)-2-carboxy-4-methylthiazol-5(2H)-ylidene]ethyl phosphate + 4-amino-2-methyl-5-(diphosphooxymethyl)pyrimidine + 2 H(+) = thiamine phosphate + CO2 + diphosphate</text>
        <dbReference type="Rhea" id="RHEA:47844"/>
        <dbReference type="ChEBI" id="CHEBI:15378"/>
        <dbReference type="ChEBI" id="CHEBI:16526"/>
        <dbReference type="ChEBI" id="CHEBI:33019"/>
        <dbReference type="ChEBI" id="CHEBI:37575"/>
        <dbReference type="ChEBI" id="CHEBI:57841"/>
        <dbReference type="ChEBI" id="CHEBI:62899"/>
        <dbReference type="EC" id="2.5.1.3"/>
    </reaction>
</comment>
<dbReference type="Pfam" id="PF02581">
    <property type="entry name" value="TMP-TENI"/>
    <property type="match status" value="1"/>
</dbReference>
<reference evidence="14 15" key="1">
    <citation type="submission" date="2018-06" db="EMBL/GenBank/DDBJ databases">
        <authorList>
            <consortium name="Pathogen Informatics"/>
            <person name="Doyle S."/>
        </authorList>
    </citation>
    <scope>NUCLEOTIDE SEQUENCE [LARGE SCALE GENOMIC DNA]</scope>
    <source>
        <strain evidence="14 15">NCTC10801</strain>
    </source>
</reference>
<evidence type="ECO:0000256" key="2">
    <source>
        <dbReference type="ARBA" id="ARBA00005165"/>
    </source>
</evidence>
<evidence type="ECO:0000256" key="8">
    <source>
        <dbReference type="ARBA" id="ARBA00047851"/>
    </source>
</evidence>
<proteinExistence type="inferred from homology"/>
<protein>
    <recommendedName>
        <fullName evidence="10">Thiamine-phosphate synthase</fullName>
        <shortName evidence="10">TP synthase</shortName>
        <shortName evidence="10">TPS</shortName>
        <ecNumber evidence="10">2.5.1.3</ecNumber>
    </recommendedName>
    <alternativeName>
        <fullName evidence="10">Thiamine-phosphate pyrophosphorylase</fullName>
        <shortName evidence="10">TMP pyrophosphorylase</shortName>
        <shortName evidence="10">TMP-PPase</shortName>
    </alternativeName>
</protein>
<dbReference type="UniPathway" id="UPA00060">
    <property type="reaction ID" value="UER00141"/>
</dbReference>
<dbReference type="Proteomes" id="UP000254649">
    <property type="component" value="Unassembled WGS sequence"/>
</dbReference>
<dbReference type="InterPro" id="IPR034291">
    <property type="entry name" value="TMP_synthase"/>
</dbReference>
<dbReference type="InterPro" id="IPR022998">
    <property type="entry name" value="ThiamineP_synth_TenI"/>
</dbReference>
<comment type="similarity">
    <text evidence="10 11">Belongs to the thiamine-phosphate synthase family.</text>
</comment>
<comment type="catalytic activity">
    <reaction evidence="7 10 11">
        <text>4-methyl-5-(2-phosphooxyethyl)-thiazole + 4-amino-2-methyl-5-(diphosphooxymethyl)pyrimidine + H(+) = thiamine phosphate + diphosphate</text>
        <dbReference type="Rhea" id="RHEA:22328"/>
        <dbReference type="ChEBI" id="CHEBI:15378"/>
        <dbReference type="ChEBI" id="CHEBI:33019"/>
        <dbReference type="ChEBI" id="CHEBI:37575"/>
        <dbReference type="ChEBI" id="CHEBI:57841"/>
        <dbReference type="ChEBI" id="CHEBI:58296"/>
        <dbReference type="EC" id="2.5.1.3"/>
    </reaction>
</comment>
<dbReference type="InterPro" id="IPR013785">
    <property type="entry name" value="Aldolase_TIM"/>
</dbReference>
<feature type="binding site" evidence="10">
    <location>
        <begin position="46"/>
        <end position="50"/>
    </location>
    <ligand>
        <name>4-amino-2-methyl-5-(diphosphooxymethyl)pyrimidine</name>
        <dbReference type="ChEBI" id="CHEBI:57841"/>
    </ligand>
</feature>
<evidence type="ECO:0000256" key="1">
    <source>
        <dbReference type="ARBA" id="ARBA00003814"/>
    </source>
</evidence>
<dbReference type="GO" id="GO:0009229">
    <property type="term" value="P:thiamine diphosphate biosynthetic process"/>
    <property type="evidence" value="ECO:0007669"/>
    <property type="project" value="UniProtKB-UniRule"/>
</dbReference>
<evidence type="ECO:0000313" key="14">
    <source>
        <dbReference type="EMBL" id="SUT89217.1"/>
    </source>
</evidence>
<feature type="binding site" evidence="10">
    <location>
        <position position="151"/>
    </location>
    <ligand>
        <name>4-amino-2-methyl-5-(diphosphooxymethyl)pyrimidine</name>
        <dbReference type="ChEBI" id="CHEBI:57841"/>
    </ligand>
</feature>
<dbReference type="SUPFAM" id="SSF51391">
    <property type="entry name" value="Thiamin phosphate synthase"/>
    <property type="match status" value="1"/>
</dbReference>
<evidence type="ECO:0000256" key="9">
    <source>
        <dbReference type="ARBA" id="ARBA00047883"/>
    </source>
</evidence>
<dbReference type="EC" id="2.5.1.3" evidence="10"/>
<comment type="pathway">
    <text evidence="2 10 12">Cofactor biosynthesis; thiamine diphosphate biosynthesis; thiamine phosphate from 4-amino-2-methyl-5-diphosphomethylpyrimidine and 4-methyl-5-(2-phosphoethyl)-thiazole: step 1/1.</text>
</comment>
<evidence type="ECO:0000256" key="7">
    <source>
        <dbReference type="ARBA" id="ARBA00047334"/>
    </source>
</evidence>
<keyword evidence="5 10" id="KW-0460">Magnesium</keyword>
<dbReference type="FunFam" id="3.20.20.70:FF:000096">
    <property type="entry name" value="Thiamine-phosphate synthase"/>
    <property type="match status" value="1"/>
</dbReference>